<dbReference type="EMBL" id="BSSV01000008">
    <property type="protein sequence ID" value="GLX87048.1"/>
    <property type="molecule type" value="Genomic_DNA"/>
</dbReference>
<evidence type="ECO:0000313" key="1">
    <source>
        <dbReference type="EMBL" id="GLX87048.1"/>
    </source>
</evidence>
<sequence length="218" mass="24018">MKPIIILSTIAIAAAALIYLTIDGYRDFQALKRKDIGADDKKPLMGLLEAIEPEEEASLLIAQENDHLLTLRNLDLSDGELMQSAWQVSNNNVEGLEQQIAVEEYKTVEFNQTMYLDIGKGDDITLELPTGESLVVSVTSEQLNDNGDFTWQGEVTQDGQTFPVVMTQGEFGTYGSIATKEGTFTVTTTAQGVGVIYKNPPLPHTHQDDFLEVPIHTE</sequence>
<organism evidence="1 2">
    <name type="scientific">Thalassotalea loyana</name>
    <dbReference type="NCBI Taxonomy" id="280483"/>
    <lineage>
        <taxon>Bacteria</taxon>
        <taxon>Pseudomonadati</taxon>
        <taxon>Pseudomonadota</taxon>
        <taxon>Gammaproteobacteria</taxon>
        <taxon>Alteromonadales</taxon>
        <taxon>Colwelliaceae</taxon>
        <taxon>Thalassotalea</taxon>
    </lineage>
</organism>
<dbReference type="RefSeq" id="WP_284300699.1">
    <property type="nucleotide sequence ID" value="NZ_BSSV01000008.1"/>
</dbReference>
<protein>
    <submittedName>
        <fullName evidence="1">Uncharacterized protein</fullName>
    </submittedName>
</protein>
<gene>
    <name evidence="1" type="ORF">tloyanaT_33010</name>
</gene>
<evidence type="ECO:0000313" key="2">
    <source>
        <dbReference type="Proteomes" id="UP001157134"/>
    </source>
</evidence>
<dbReference type="Proteomes" id="UP001157134">
    <property type="component" value="Unassembled WGS sequence"/>
</dbReference>
<keyword evidence="2" id="KW-1185">Reference proteome</keyword>
<reference evidence="1 2" key="1">
    <citation type="submission" date="2023-03" db="EMBL/GenBank/DDBJ databases">
        <title>Thalassotalea loyana LMG 22536T draft genome sequence.</title>
        <authorList>
            <person name="Sawabe T."/>
        </authorList>
    </citation>
    <scope>NUCLEOTIDE SEQUENCE [LARGE SCALE GENOMIC DNA]</scope>
    <source>
        <strain evidence="1 2">LMG 22536</strain>
    </source>
</reference>
<accession>A0ABQ6HG48</accession>
<name>A0ABQ6HG48_9GAMM</name>
<comment type="caution">
    <text evidence="1">The sequence shown here is derived from an EMBL/GenBank/DDBJ whole genome shotgun (WGS) entry which is preliminary data.</text>
</comment>
<proteinExistence type="predicted"/>